<sequence>MEEEFSKYDPTEYLTSEAEINAYLKEAIEIGDLELISVVLNDIEKTRKNNSHHP</sequence>
<dbReference type="EMBL" id="AGVO01000055">
    <property type="protein sequence ID" value="EHI51706.1"/>
    <property type="molecule type" value="Genomic_DNA"/>
</dbReference>
<evidence type="ECO:0000313" key="2">
    <source>
        <dbReference type="Proteomes" id="UP000006428"/>
    </source>
</evidence>
<evidence type="ECO:0000313" key="1">
    <source>
        <dbReference type="EMBL" id="EHI51706.1"/>
    </source>
</evidence>
<comment type="caution">
    <text evidence="1">The sequence shown here is derived from an EMBL/GenBank/DDBJ whole genome shotgun (WGS) entry which is preliminary data.</text>
</comment>
<reference evidence="1 2" key="1">
    <citation type="journal article" date="2012" name="Front. Microbiol.">
        <title>Draft Genome Sequence of the Virulent Strain 01-B526 of the Fish Pathogen Aeromonas salmonicida.</title>
        <authorList>
            <person name="Charette S.J."/>
            <person name="Brochu F."/>
            <person name="Boyle B."/>
            <person name="Filion G."/>
            <person name="Tanaka K.H."/>
            <person name="Derome N."/>
        </authorList>
    </citation>
    <scope>NUCLEOTIDE SEQUENCE [LARGE SCALE GENOMIC DNA]</scope>
    <source>
        <strain evidence="1 2">01-B526</strain>
    </source>
</reference>
<keyword evidence="2" id="KW-1185">Reference proteome</keyword>
<name>A0ABP2MYS3_AERSS</name>
<protein>
    <recommendedName>
        <fullName evidence="3">Addiction module antidote protein</fullName>
    </recommendedName>
</protein>
<accession>A0ABP2MYS3</accession>
<organism evidence="1 2">
    <name type="scientific">Aeromonas salmonicida subsp. salmonicida 01-B526</name>
    <dbReference type="NCBI Taxonomy" id="1076135"/>
    <lineage>
        <taxon>Bacteria</taxon>
        <taxon>Pseudomonadati</taxon>
        <taxon>Pseudomonadota</taxon>
        <taxon>Gammaproteobacteria</taxon>
        <taxon>Aeromonadales</taxon>
        <taxon>Aeromonadaceae</taxon>
        <taxon>Aeromonas</taxon>
    </lineage>
</organism>
<dbReference type="RefSeq" id="WP_005317377.1">
    <property type="nucleotide sequence ID" value="NZ_AGVO01000055.1"/>
</dbReference>
<evidence type="ECO:0008006" key="3">
    <source>
        <dbReference type="Google" id="ProtNLM"/>
    </source>
</evidence>
<dbReference type="Proteomes" id="UP000006428">
    <property type="component" value="Unassembled WGS sequence"/>
</dbReference>
<proteinExistence type="predicted"/>
<gene>
    <name evidence="1" type="ORF">IYQ_15238</name>
</gene>